<evidence type="ECO:0000256" key="6">
    <source>
        <dbReference type="ARBA" id="ARBA00022692"/>
    </source>
</evidence>
<dbReference type="CDD" id="cd00082">
    <property type="entry name" value="HisKA"/>
    <property type="match status" value="1"/>
</dbReference>
<dbReference type="InterPro" id="IPR029016">
    <property type="entry name" value="GAF-like_dom_sf"/>
</dbReference>
<evidence type="ECO:0000256" key="7">
    <source>
        <dbReference type="ARBA" id="ARBA00022777"/>
    </source>
</evidence>
<dbReference type="Gene3D" id="6.10.340.10">
    <property type="match status" value="1"/>
</dbReference>
<keyword evidence="7 13" id="KW-0808">Transferase</keyword>
<dbReference type="SUPFAM" id="SSF55874">
    <property type="entry name" value="ATPase domain of HSP90 chaperone/DNA topoisomerase II/histidine kinase"/>
    <property type="match status" value="1"/>
</dbReference>
<dbReference type="Gene3D" id="3.30.565.10">
    <property type="entry name" value="Histidine kinase-like ATPase, C-terminal domain"/>
    <property type="match status" value="1"/>
</dbReference>
<dbReference type="InterPro" id="IPR052023">
    <property type="entry name" value="Histidine_kinase_KdpD"/>
</dbReference>
<keyword evidence="14" id="KW-1185">Reference proteome</keyword>
<dbReference type="InterPro" id="IPR036890">
    <property type="entry name" value="HATPase_C_sf"/>
</dbReference>
<comment type="caution">
    <text evidence="13">The sequence shown here is derived from an EMBL/GenBank/DDBJ whole genome shotgun (WGS) entry which is preliminary data.</text>
</comment>
<keyword evidence="7 13" id="KW-0418">Kinase</keyword>
<keyword evidence="6 11" id="KW-0812">Transmembrane</keyword>
<evidence type="ECO:0000256" key="5">
    <source>
        <dbReference type="ARBA" id="ARBA00022553"/>
    </source>
</evidence>
<feature type="transmembrane region" description="Helical" evidence="11">
    <location>
        <begin position="289"/>
        <end position="308"/>
    </location>
</feature>
<feature type="domain" description="Histidine kinase" evidence="12">
    <location>
        <begin position="677"/>
        <end position="889"/>
    </location>
</feature>
<dbReference type="InterPro" id="IPR035965">
    <property type="entry name" value="PAS-like_dom_sf"/>
</dbReference>
<dbReference type="RefSeq" id="WP_345721862.1">
    <property type="nucleotide sequence ID" value="NZ_BAABRU010000006.1"/>
</dbReference>
<evidence type="ECO:0000256" key="9">
    <source>
        <dbReference type="ARBA" id="ARBA00023012"/>
    </source>
</evidence>
<dbReference type="SMART" id="SM00387">
    <property type="entry name" value="HATPase_c"/>
    <property type="match status" value="1"/>
</dbReference>
<organism evidence="13 14">
    <name type="scientific">Herpetosiphon gulosus</name>
    <dbReference type="NCBI Taxonomy" id="1973496"/>
    <lineage>
        <taxon>Bacteria</taxon>
        <taxon>Bacillati</taxon>
        <taxon>Chloroflexota</taxon>
        <taxon>Chloroflexia</taxon>
        <taxon>Herpetosiphonales</taxon>
        <taxon>Herpetosiphonaceae</taxon>
        <taxon>Herpetosiphon</taxon>
    </lineage>
</organism>
<protein>
    <recommendedName>
        <fullName evidence="3">histidine kinase</fullName>
        <ecNumber evidence="3">2.7.13.3</ecNumber>
    </recommendedName>
</protein>
<dbReference type="InterPro" id="IPR003661">
    <property type="entry name" value="HisK_dim/P_dom"/>
</dbReference>
<dbReference type="PROSITE" id="PS50109">
    <property type="entry name" value="HIS_KIN"/>
    <property type="match status" value="1"/>
</dbReference>
<evidence type="ECO:0000313" key="13">
    <source>
        <dbReference type="EMBL" id="GAA5528251.1"/>
    </source>
</evidence>
<dbReference type="Pfam" id="PF02518">
    <property type="entry name" value="HATPase_c"/>
    <property type="match status" value="1"/>
</dbReference>
<dbReference type="EC" id="2.7.13.3" evidence="3"/>
<dbReference type="InterPro" id="IPR033479">
    <property type="entry name" value="dCache_1"/>
</dbReference>
<dbReference type="PANTHER" id="PTHR45569:SF1">
    <property type="entry name" value="SENSOR PROTEIN KDPD"/>
    <property type="match status" value="1"/>
</dbReference>
<dbReference type="Pfam" id="PF02743">
    <property type="entry name" value="dCache_1"/>
    <property type="match status" value="1"/>
</dbReference>
<comment type="catalytic activity">
    <reaction evidence="1">
        <text>ATP + protein L-histidine = ADP + protein N-phospho-L-histidine.</text>
        <dbReference type="EC" id="2.7.13.3"/>
    </reaction>
</comment>
<dbReference type="InterPro" id="IPR004358">
    <property type="entry name" value="Sig_transdc_His_kin-like_C"/>
</dbReference>
<keyword evidence="10 11" id="KW-0472">Membrane</keyword>
<dbReference type="PRINTS" id="PR00344">
    <property type="entry name" value="BCTRLSENSOR"/>
</dbReference>
<comment type="subcellular location">
    <subcellularLocation>
        <location evidence="2">Cell membrane</location>
        <topology evidence="2">Multi-pass membrane protein</topology>
    </subcellularLocation>
</comment>
<gene>
    <name evidence="13" type="primary">rcsC_16</name>
    <name evidence="13" type="ORF">Hgul01_02049</name>
</gene>
<evidence type="ECO:0000256" key="1">
    <source>
        <dbReference type="ARBA" id="ARBA00000085"/>
    </source>
</evidence>
<accession>A0ABP9X1R1</accession>
<dbReference type="Pfam" id="PF00512">
    <property type="entry name" value="HisKA"/>
    <property type="match status" value="1"/>
</dbReference>
<dbReference type="CDD" id="cd00075">
    <property type="entry name" value="HATPase"/>
    <property type="match status" value="1"/>
</dbReference>
<evidence type="ECO:0000256" key="11">
    <source>
        <dbReference type="SAM" id="Phobius"/>
    </source>
</evidence>
<dbReference type="InterPro" id="IPR003018">
    <property type="entry name" value="GAF"/>
</dbReference>
<keyword evidence="5" id="KW-0597">Phosphoprotein</keyword>
<evidence type="ECO:0000313" key="14">
    <source>
        <dbReference type="Proteomes" id="UP001428290"/>
    </source>
</evidence>
<dbReference type="SUPFAM" id="SSF55781">
    <property type="entry name" value="GAF domain-like"/>
    <property type="match status" value="1"/>
</dbReference>
<dbReference type="SMART" id="SM00065">
    <property type="entry name" value="GAF"/>
    <property type="match status" value="1"/>
</dbReference>
<keyword evidence="8 11" id="KW-1133">Transmembrane helix</keyword>
<dbReference type="GO" id="GO:0016301">
    <property type="term" value="F:kinase activity"/>
    <property type="evidence" value="ECO:0007669"/>
    <property type="project" value="UniProtKB-KW"/>
</dbReference>
<dbReference type="SUPFAM" id="SSF47384">
    <property type="entry name" value="Homodimeric domain of signal transducing histidine kinase"/>
    <property type="match status" value="1"/>
</dbReference>
<dbReference type="Proteomes" id="UP001428290">
    <property type="component" value="Unassembled WGS sequence"/>
</dbReference>
<evidence type="ECO:0000256" key="4">
    <source>
        <dbReference type="ARBA" id="ARBA00022475"/>
    </source>
</evidence>
<dbReference type="InterPro" id="IPR005467">
    <property type="entry name" value="His_kinase_dom"/>
</dbReference>
<dbReference type="EMBL" id="BAABRU010000006">
    <property type="protein sequence ID" value="GAA5528251.1"/>
    <property type="molecule type" value="Genomic_DNA"/>
</dbReference>
<dbReference type="SMART" id="SM00388">
    <property type="entry name" value="HisKA"/>
    <property type="match status" value="1"/>
</dbReference>
<keyword evidence="9" id="KW-0902">Two-component regulatory system</keyword>
<evidence type="ECO:0000256" key="3">
    <source>
        <dbReference type="ARBA" id="ARBA00012438"/>
    </source>
</evidence>
<keyword evidence="4" id="KW-1003">Cell membrane</keyword>
<sequence>MIQWFRQSLLRQVFSGYLLFGSVIIGVGLVMNGIVRQQLMREFQASDQALGQAIAVQTDSRLQNARDSLVALAALDPEIFTASAYPAMENAFKAFKAARPDIDRVYWIDQLGHMQVSVPYDIRTLGTDFSEERIFLRASQADTPFINGGSVDLTTFNAVAIIAIPIRDQQNQFVGILATNVLLADFSQPLNLIVNQPSQQAQGLRLSMLDDRGMLIASQERERLLQPIGSEIPGVEAALQGQPTSQLGLDLQQQQWLYSSVPVPSVGWVVIVQRPASAVFQVVNRFSTWLLVVALLFAGGGWLFWLFLVRHMIHPLHHLATSYQLVEPAVNRPTTSHLSVRHDEVGTLARSLQRLDQDISKRLSELQILLETSNAVVGTLDPQTVIDTITHEVQRLVDSQAVVVLVPDDHGALRVLASTGRSKAYDQTVSVQPNDPLSPSATALRQGQPVQMLADSGEYFPASIAHQGFRALLAIPIISHHVGNVVVMVYRTNAQAFDANDLKLLLMFANYATLAWEHAVLYERSDVRLQAVAHENEQLYLAATHEKQTLAAIIDSMRDGLILAGVDDRLLVANPRARTLLALGDGAIDQLSLTEIYQRLRQQTVDQAQYDRGFAQAQTRQPQVWLLETVNDTNTTVFEIHHFHVGDQQQLIGYGLVLRDITHEHEVEQFKTTLLAAVGHELRTPLAAIKGNASTLLQDDIDWPLAEQRHFLTTISSEADRLASMVTNLLDISRFEAGLLPLQRAWYQLDQLIAAGIQRLARPIPRLELDLPTPTPAIFVDAARFEVVIRNLVANGLAYGEGFIQIQARCEQQHLIVQVRDDGPGIANHDLPYVFQRFYRAHHGIQRRSGGTGLGLAICKAFIEAHGGKIWGENDAAGTTIVLRIPIAGNTG</sequence>
<name>A0ABP9X1R1_9CHLR</name>
<dbReference type="Pfam" id="PF13185">
    <property type="entry name" value="GAF_2"/>
    <property type="match status" value="1"/>
</dbReference>
<feature type="transmembrane region" description="Helical" evidence="11">
    <location>
        <begin position="14"/>
        <end position="35"/>
    </location>
</feature>
<dbReference type="PANTHER" id="PTHR45569">
    <property type="entry name" value="SENSOR PROTEIN KDPD"/>
    <property type="match status" value="1"/>
</dbReference>
<dbReference type="Gene3D" id="3.30.450.40">
    <property type="match status" value="1"/>
</dbReference>
<evidence type="ECO:0000259" key="12">
    <source>
        <dbReference type="PROSITE" id="PS50109"/>
    </source>
</evidence>
<evidence type="ECO:0000256" key="8">
    <source>
        <dbReference type="ARBA" id="ARBA00022989"/>
    </source>
</evidence>
<dbReference type="SUPFAM" id="SSF55785">
    <property type="entry name" value="PYP-like sensor domain (PAS domain)"/>
    <property type="match status" value="1"/>
</dbReference>
<dbReference type="InterPro" id="IPR036097">
    <property type="entry name" value="HisK_dim/P_sf"/>
</dbReference>
<dbReference type="Gene3D" id="3.30.450.20">
    <property type="entry name" value="PAS domain"/>
    <property type="match status" value="2"/>
</dbReference>
<dbReference type="CDD" id="cd18773">
    <property type="entry name" value="PDC1_HK_sensor"/>
    <property type="match status" value="1"/>
</dbReference>
<proteinExistence type="predicted"/>
<evidence type="ECO:0000256" key="2">
    <source>
        <dbReference type="ARBA" id="ARBA00004651"/>
    </source>
</evidence>
<dbReference type="Gene3D" id="1.10.287.130">
    <property type="match status" value="1"/>
</dbReference>
<evidence type="ECO:0000256" key="10">
    <source>
        <dbReference type="ARBA" id="ARBA00023136"/>
    </source>
</evidence>
<reference evidence="13 14" key="1">
    <citation type="submission" date="2024-02" db="EMBL/GenBank/DDBJ databases">
        <title>Herpetosiphon gulosus NBRC 112829.</title>
        <authorList>
            <person name="Ichikawa N."/>
            <person name="Katano-Makiyama Y."/>
            <person name="Hidaka K."/>
        </authorList>
    </citation>
    <scope>NUCLEOTIDE SEQUENCE [LARGE SCALE GENOMIC DNA]</scope>
    <source>
        <strain evidence="13 14">NBRC 112829</strain>
    </source>
</reference>
<dbReference type="InterPro" id="IPR003594">
    <property type="entry name" value="HATPase_dom"/>
</dbReference>